<gene>
    <name evidence="3" type="ORF">Pflav_079960</name>
</gene>
<feature type="region of interest" description="Disordered" evidence="1">
    <location>
        <begin position="47"/>
        <end position="72"/>
    </location>
</feature>
<keyword evidence="2" id="KW-1133">Transmembrane helix</keyword>
<keyword evidence="4" id="KW-1185">Reference proteome</keyword>
<dbReference type="EMBL" id="AP022870">
    <property type="protein sequence ID" value="BCB81586.1"/>
    <property type="molecule type" value="Genomic_DNA"/>
</dbReference>
<reference evidence="3 4" key="2">
    <citation type="submission" date="2020-03" db="EMBL/GenBank/DDBJ databases">
        <authorList>
            <person name="Ichikawa N."/>
            <person name="Kimura A."/>
            <person name="Kitahashi Y."/>
            <person name="Uohara A."/>
        </authorList>
    </citation>
    <scope>NUCLEOTIDE SEQUENCE [LARGE SCALE GENOMIC DNA]</scope>
    <source>
        <strain evidence="3 4">NBRC 107702</strain>
    </source>
</reference>
<dbReference type="Proteomes" id="UP000502508">
    <property type="component" value="Chromosome"/>
</dbReference>
<evidence type="ECO:0000256" key="1">
    <source>
        <dbReference type="SAM" id="MobiDB-lite"/>
    </source>
</evidence>
<accession>A0A6F8Y645</accession>
<organism evidence="3 4">
    <name type="scientific">Phytohabitans flavus</name>
    <dbReference type="NCBI Taxonomy" id="1076124"/>
    <lineage>
        <taxon>Bacteria</taxon>
        <taxon>Bacillati</taxon>
        <taxon>Actinomycetota</taxon>
        <taxon>Actinomycetes</taxon>
        <taxon>Micromonosporales</taxon>
        <taxon>Micromonosporaceae</taxon>
    </lineage>
</organism>
<dbReference type="RefSeq" id="WP_232072370.1">
    <property type="nucleotide sequence ID" value="NZ_AP022870.1"/>
</dbReference>
<name>A0A6F8Y645_9ACTN</name>
<sequence>MGTDSDTPRGGDRRWIGHLAGWLFADLLLVLFIITLASAPIAPMAALDPSPSPETAAASPSLSPSPTATPGPPALELDAVTFDFTVNVDALMGGRSAASSALVAEFKRKLRAERLAGREAGFMLTFGYAEQPGYRNSLGRNLAQKVNEVVVGSVPGFERARFRSYWSQGPVGKVQIQVFFFEAR</sequence>
<feature type="compositionally biased region" description="Low complexity" evidence="1">
    <location>
        <begin position="53"/>
        <end position="66"/>
    </location>
</feature>
<dbReference type="AlphaFoldDB" id="A0A6F8Y645"/>
<protein>
    <submittedName>
        <fullName evidence="3">Uncharacterized protein</fullName>
    </submittedName>
</protein>
<feature type="transmembrane region" description="Helical" evidence="2">
    <location>
        <begin position="20"/>
        <end position="42"/>
    </location>
</feature>
<dbReference type="KEGG" id="pfla:Pflav_079960"/>
<evidence type="ECO:0000313" key="4">
    <source>
        <dbReference type="Proteomes" id="UP000502508"/>
    </source>
</evidence>
<reference evidence="3 4" key="1">
    <citation type="submission" date="2020-03" db="EMBL/GenBank/DDBJ databases">
        <title>Whole genome shotgun sequence of Phytohabitans flavus NBRC 107702.</title>
        <authorList>
            <person name="Komaki H."/>
            <person name="Tamura T."/>
        </authorList>
    </citation>
    <scope>NUCLEOTIDE SEQUENCE [LARGE SCALE GENOMIC DNA]</scope>
    <source>
        <strain evidence="3 4">NBRC 107702</strain>
    </source>
</reference>
<evidence type="ECO:0000313" key="3">
    <source>
        <dbReference type="EMBL" id="BCB81586.1"/>
    </source>
</evidence>
<keyword evidence="2" id="KW-0472">Membrane</keyword>
<evidence type="ECO:0000256" key="2">
    <source>
        <dbReference type="SAM" id="Phobius"/>
    </source>
</evidence>
<keyword evidence="2" id="KW-0812">Transmembrane</keyword>
<proteinExistence type="predicted"/>